<name>A0A2R6C866_9ARCH</name>
<dbReference type="Proteomes" id="UP000242015">
    <property type="component" value="Unassembled WGS sequence"/>
</dbReference>
<evidence type="ECO:0008006" key="3">
    <source>
        <dbReference type="Google" id="ProtNLM"/>
    </source>
</evidence>
<accession>A0A2R6C866</accession>
<gene>
    <name evidence="1" type="ORF">B9Q04_12765</name>
</gene>
<protein>
    <recommendedName>
        <fullName evidence="3">CARDB domain-containing protein</fullName>
    </recommendedName>
</protein>
<evidence type="ECO:0000313" key="2">
    <source>
        <dbReference type="Proteomes" id="UP000242015"/>
    </source>
</evidence>
<reference evidence="1 2" key="1">
    <citation type="submission" date="2017-04" db="EMBL/GenBank/DDBJ databases">
        <title>Novel microbial lineages endemic to geothermal iron-oxide mats fill important gaps in the evolutionary history of Archaea.</title>
        <authorList>
            <person name="Jay Z.J."/>
            <person name="Beam J.P."/>
            <person name="Dlakic M."/>
            <person name="Rusch D.B."/>
            <person name="Kozubal M.A."/>
            <person name="Inskeep W.P."/>
        </authorList>
    </citation>
    <scope>NUCLEOTIDE SEQUENCE [LARGE SCALE GENOMIC DNA]</scope>
    <source>
        <strain evidence="1">BE_D</strain>
    </source>
</reference>
<organism evidence="1 2">
    <name type="scientific">Candidatus Marsarchaeota G2 archaeon BE_D</name>
    <dbReference type="NCBI Taxonomy" id="1978158"/>
    <lineage>
        <taxon>Archaea</taxon>
        <taxon>Candidatus Marsarchaeota</taxon>
        <taxon>Candidatus Marsarchaeota group 2</taxon>
    </lineage>
</organism>
<dbReference type="AlphaFoldDB" id="A0A2R6C866"/>
<proteinExistence type="predicted"/>
<evidence type="ECO:0000313" key="1">
    <source>
        <dbReference type="EMBL" id="PSO07073.1"/>
    </source>
</evidence>
<dbReference type="EMBL" id="NEXF01000331">
    <property type="protein sequence ID" value="PSO07073.1"/>
    <property type="molecule type" value="Genomic_DNA"/>
</dbReference>
<sequence>MQNTGSLALSQISIYLNAAAVTTCTPSLPSQLTPGQSFSTVCTVSSGITAGNEYPVYITASASNGASVSTPIQNVIAQG</sequence>
<comment type="caution">
    <text evidence="1">The sequence shown here is derived from an EMBL/GenBank/DDBJ whole genome shotgun (WGS) entry which is preliminary data.</text>
</comment>